<proteinExistence type="predicted"/>
<gene>
    <name evidence="1" type="ORF">LKD71_01870</name>
</gene>
<sequence>MKWYGKLYVGPEAAKKQSKIIWKLKCGAGMLNIYLVTLASNGKDLFDILPSHLLKQKALRRNLPMIVGIAVGYEEAVDLVVGIVEETIRKTGGTDVRQYLKDKLEKEGL</sequence>
<name>A0AAE3DQ84_9FIRM</name>
<keyword evidence="2" id="KW-1185">Reference proteome</keyword>
<dbReference type="EMBL" id="JAJEPR010000002">
    <property type="protein sequence ID" value="MCC2188582.1"/>
    <property type="molecule type" value="Genomic_DNA"/>
</dbReference>
<dbReference type="Proteomes" id="UP001197875">
    <property type="component" value="Unassembled WGS sequence"/>
</dbReference>
<evidence type="ECO:0000313" key="2">
    <source>
        <dbReference type="Proteomes" id="UP001197875"/>
    </source>
</evidence>
<protein>
    <submittedName>
        <fullName evidence="1">Uncharacterized protein</fullName>
    </submittedName>
</protein>
<organism evidence="1 2">
    <name type="scientific">Fusicatenibacter faecihominis</name>
    <dbReference type="NCBI Taxonomy" id="2881276"/>
    <lineage>
        <taxon>Bacteria</taxon>
        <taxon>Bacillati</taxon>
        <taxon>Bacillota</taxon>
        <taxon>Clostridia</taxon>
        <taxon>Lachnospirales</taxon>
        <taxon>Lachnospiraceae</taxon>
        <taxon>Fusicatenibacter</taxon>
    </lineage>
</organism>
<evidence type="ECO:0000313" key="1">
    <source>
        <dbReference type="EMBL" id="MCC2188582.1"/>
    </source>
</evidence>
<dbReference type="AlphaFoldDB" id="A0AAE3DQ84"/>
<reference evidence="1 2" key="1">
    <citation type="submission" date="2021-10" db="EMBL/GenBank/DDBJ databases">
        <title>Anaerobic single-cell dispensing facilitates the cultivation of human gut bacteria.</title>
        <authorList>
            <person name="Afrizal A."/>
        </authorList>
    </citation>
    <scope>NUCLEOTIDE SEQUENCE [LARGE SCALE GENOMIC DNA]</scope>
    <source>
        <strain evidence="1 2">CLA-AA-H277</strain>
    </source>
</reference>
<comment type="caution">
    <text evidence="1">The sequence shown here is derived from an EMBL/GenBank/DDBJ whole genome shotgun (WGS) entry which is preliminary data.</text>
</comment>
<accession>A0AAE3DQ84</accession>
<dbReference type="RefSeq" id="WP_227614130.1">
    <property type="nucleotide sequence ID" value="NZ_JAJEPR010000002.1"/>
</dbReference>